<evidence type="ECO:0000313" key="3">
    <source>
        <dbReference type="Proteomes" id="UP000596938"/>
    </source>
</evidence>
<dbReference type="RefSeq" id="WP_229666545.1">
    <property type="nucleotide sequence ID" value="NZ_BAAAWV010000001.1"/>
</dbReference>
<keyword evidence="1" id="KW-1133">Transmembrane helix</keyword>
<keyword evidence="1" id="KW-0472">Membrane</keyword>
<keyword evidence="3" id="KW-1185">Reference proteome</keyword>
<evidence type="ECO:0000256" key="1">
    <source>
        <dbReference type="SAM" id="Phobius"/>
    </source>
</evidence>
<dbReference type="EMBL" id="BMKU01000017">
    <property type="protein sequence ID" value="GGH09696.1"/>
    <property type="molecule type" value="Genomic_DNA"/>
</dbReference>
<reference evidence="3" key="1">
    <citation type="journal article" date="2019" name="Int. J. Syst. Evol. Microbiol.">
        <title>The Global Catalogue of Microorganisms (GCM) 10K type strain sequencing project: providing services to taxonomists for standard genome sequencing and annotation.</title>
        <authorList>
            <consortium name="The Broad Institute Genomics Platform"/>
            <consortium name="The Broad Institute Genome Sequencing Center for Infectious Disease"/>
            <person name="Wu L."/>
            <person name="Ma J."/>
        </authorList>
    </citation>
    <scope>NUCLEOTIDE SEQUENCE [LARGE SCALE GENOMIC DNA]</scope>
    <source>
        <strain evidence="3">CGMCC 1.1927</strain>
    </source>
</reference>
<sequence>MVPDFGKKDFPGTLVGGRNIPGVRRSPSGRIPQWAIDEALGKLQDPEPWRRVTAPKAGKRRGYRRIKQAGTRKWRSRSATVLGLALVIGLYFTPTLFDRFVLSAALPHLPGSDVPPPGIEAASSPLGVPPATTGSTAFVLQESPDPDRPFVAYDPCRPVHYVVRPDMAPPGTEQLIQESVAAVSAATGLQFVYDGPTSEAPSLDRDAYQPDRYGKKWAPILVAWSTPGEAPELEGRVAGTGGSSSIQVPGEPYVYVSGQVLLDAPGLAETLAYPDGPALVRAVIMHELAHVVGLDHVNDPTQLMYEENSGQLDFGAGDRAGPALLGTGECVPRI</sequence>
<feature type="transmembrane region" description="Helical" evidence="1">
    <location>
        <begin position="74"/>
        <end position="92"/>
    </location>
</feature>
<name>A0ABQ1Y238_9MICC</name>
<accession>A0ABQ1Y238</accession>
<comment type="caution">
    <text evidence="2">The sequence shown here is derived from an EMBL/GenBank/DDBJ whole genome shotgun (WGS) entry which is preliminary data.</text>
</comment>
<dbReference type="Proteomes" id="UP000596938">
    <property type="component" value="Unassembled WGS sequence"/>
</dbReference>
<dbReference type="SUPFAM" id="SSF55486">
    <property type="entry name" value="Metalloproteases ('zincins'), catalytic domain"/>
    <property type="match status" value="1"/>
</dbReference>
<dbReference type="Gene3D" id="3.40.390.10">
    <property type="entry name" value="Collagenase (Catalytic Domain)"/>
    <property type="match status" value="1"/>
</dbReference>
<proteinExistence type="predicted"/>
<evidence type="ECO:0000313" key="2">
    <source>
        <dbReference type="EMBL" id="GGH09696.1"/>
    </source>
</evidence>
<organism evidence="2 3">
    <name type="scientific">Pseudarthrobacter polychromogenes</name>
    <dbReference type="NCBI Taxonomy" id="1676"/>
    <lineage>
        <taxon>Bacteria</taxon>
        <taxon>Bacillati</taxon>
        <taxon>Actinomycetota</taxon>
        <taxon>Actinomycetes</taxon>
        <taxon>Micrococcales</taxon>
        <taxon>Micrococcaceae</taxon>
        <taxon>Pseudarthrobacter</taxon>
    </lineage>
</organism>
<gene>
    <name evidence="2" type="ORF">GCM10011577_38170</name>
</gene>
<protein>
    <recommendedName>
        <fullName evidence="4">Peptidase</fullName>
    </recommendedName>
</protein>
<evidence type="ECO:0008006" key="4">
    <source>
        <dbReference type="Google" id="ProtNLM"/>
    </source>
</evidence>
<keyword evidence="1" id="KW-0812">Transmembrane</keyword>
<dbReference type="InterPro" id="IPR024079">
    <property type="entry name" value="MetalloPept_cat_dom_sf"/>
</dbReference>